<dbReference type="AlphaFoldDB" id="A0AAQ1P8C0"/>
<dbReference type="Proteomes" id="UP000294335">
    <property type="component" value="Unassembled WGS sequence"/>
</dbReference>
<proteinExistence type="predicted"/>
<dbReference type="EMBL" id="OPYN01000083">
    <property type="protein sequence ID" value="SPO60376.1"/>
    <property type="molecule type" value="Genomic_DNA"/>
</dbReference>
<reference evidence="1 2" key="1">
    <citation type="submission" date="2018-02" db="EMBL/GenBank/DDBJ databases">
        <authorList>
            <person name="Dubost A."/>
        </authorList>
    </citation>
    <scope>NUCLEOTIDE SEQUENCE [LARGE SCALE GENOMIC DNA]</scope>
    <source>
        <strain evidence="2">JV551A3</strain>
    </source>
</reference>
<organism evidence="1 2">
    <name type="scientific">Pseudomonas inefficax</name>
    <dbReference type="NCBI Taxonomy" id="2078786"/>
    <lineage>
        <taxon>Bacteria</taxon>
        <taxon>Pseudomonadati</taxon>
        <taxon>Pseudomonadota</taxon>
        <taxon>Gammaproteobacteria</taxon>
        <taxon>Pseudomonadales</taxon>
        <taxon>Pseudomonadaceae</taxon>
        <taxon>Pseudomonas</taxon>
    </lineage>
</organism>
<accession>A0AAQ1P8C0</accession>
<evidence type="ECO:0000313" key="1">
    <source>
        <dbReference type="EMBL" id="SPO60376.1"/>
    </source>
</evidence>
<protein>
    <submittedName>
        <fullName evidence="1">Uncharacterized protein</fullName>
    </submittedName>
</protein>
<evidence type="ECO:0000313" key="2">
    <source>
        <dbReference type="Proteomes" id="UP000294335"/>
    </source>
</evidence>
<gene>
    <name evidence="1" type="ORF">JV551A3_V1_830073</name>
</gene>
<sequence>MIKLFSSILLGFLRNPKLGSAISNDYVISRMATCDADNLCDYQSVLTSTHTNCLIRFVKERLVKSFSSQPRRAFYAFLICCQAFILKFFARNSFSFKHLTQQGGWLRFATALEWCAL</sequence>
<keyword evidence="2" id="KW-1185">Reference proteome</keyword>
<comment type="caution">
    <text evidence="1">The sequence shown here is derived from an EMBL/GenBank/DDBJ whole genome shotgun (WGS) entry which is preliminary data.</text>
</comment>
<name>A0AAQ1P8C0_9PSED</name>